<dbReference type="PROSITE" id="PS51257">
    <property type="entry name" value="PROKAR_LIPOPROTEIN"/>
    <property type="match status" value="1"/>
</dbReference>
<dbReference type="SUPFAM" id="SSF53335">
    <property type="entry name" value="S-adenosyl-L-methionine-dependent methyltransferases"/>
    <property type="match status" value="1"/>
</dbReference>
<dbReference type="InterPro" id="IPR029063">
    <property type="entry name" value="SAM-dependent_MTases_sf"/>
</dbReference>
<dbReference type="InterPro" id="IPR016980">
    <property type="entry name" value="S-AdoMet-dep_MeTrfase_Alr7345"/>
</dbReference>
<evidence type="ECO:0000313" key="1">
    <source>
        <dbReference type="EMBL" id="MBB5739459.1"/>
    </source>
</evidence>
<dbReference type="EMBL" id="JACHOQ010000002">
    <property type="protein sequence ID" value="MBB5739459.1"/>
    <property type="molecule type" value="Genomic_DNA"/>
</dbReference>
<sequence>MMRRWAAGAAVLALAAGLSGCIIIASDGGDRTVVVDSASSSAPAYVSLYADAVADPKRPAEEVARDPLRHPAEILAFAQVAPGDKVADIRPGAGYFTRLFSDVVGPTGRVYAFVPERTMTRENPLADALVAAYPNVTRVNGLLDSMTYDQPLDLVFMSQEYHDFHIPGFNTDVARMNAAVFAALKPGGRYVVIDHQAAPGTGISAVQTLHRIEGDYLRREVEAAGFVFEAESRAVANPDDDHSLNVFDAAIRGKTDQFVYRFRKPG</sequence>
<protein>
    <submittedName>
        <fullName evidence="1">Putative methyltransferase</fullName>
    </submittedName>
</protein>
<dbReference type="AlphaFoldDB" id="A0A7W9C5R3"/>
<reference evidence="1 2" key="1">
    <citation type="submission" date="2020-08" db="EMBL/GenBank/DDBJ databases">
        <title>Genomic Encyclopedia of Type Strains, Phase IV (KMG-IV): sequencing the most valuable type-strain genomes for metagenomic binning, comparative biology and taxonomic classification.</title>
        <authorList>
            <person name="Goeker M."/>
        </authorList>
    </citation>
    <scope>NUCLEOTIDE SEQUENCE [LARGE SCALE GENOMIC DNA]</scope>
    <source>
        <strain evidence="1 2">DSM 4731</strain>
    </source>
</reference>
<proteinExistence type="predicted"/>
<name>A0A7W9C5R3_9CAUL</name>
<keyword evidence="1" id="KW-0808">Transferase</keyword>
<keyword evidence="2" id="KW-1185">Reference proteome</keyword>
<dbReference type="GO" id="GO:0008168">
    <property type="term" value="F:methyltransferase activity"/>
    <property type="evidence" value="ECO:0007669"/>
    <property type="project" value="UniProtKB-KW"/>
</dbReference>
<gene>
    <name evidence="1" type="ORF">GGQ93_001161</name>
</gene>
<dbReference type="GO" id="GO:0032259">
    <property type="term" value="P:methylation"/>
    <property type="evidence" value="ECO:0007669"/>
    <property type="project" value="UniProtKB-KW"/>
</dbReference>
<evidence type="ECO:0000313" key="2">
    <source>
        <dbReference type="Proteomes" id="UP000527324"/>
    </source>
</evidence>
<dbReference type="Gene3D" id="3.40.50.150">
    <property type="entry name" value="Vaccinia Virus protein VP39"/>
    <property type="match status" value="1"/>
</dbReference>
<keyword evidence="1" id="KW-0489">Methyltransferase</keyword>
<dbReference type="Proteomes" id="UP000527324">
    <property type="component" value="Unassembled WGS sequence"/>
</dbReference>
<dbReference type="RefSeq" id="WP_221233574.1">
    <property type="nucleotide sequence ID" value="NZ_JACHOQ010000002.1"/>
</dbReference>
<organism evidence="1 2">
    <name type="scientific">Brevundimonas aurantiaca</name>
    <dbReference type="NCBI Taxonomy" id="74316"/>
    <lineage>
        <taxon>Bacteria</taxon>
        <taxon>Pseudomonadati</taxon>
        <taxon>Pseudomonadota</taxon>
        <taxon>Alphaproteobacteria</taxon>
        <taxon>Caulobacterales</taxon>
        <taxon>Caulobacteraceae</taxon>
        <taxon>Brevundimonas</taxon>
    </lineage>
</organism>
<comment type="caution">
    <text evidence="1">The sequence shown here is derived from an EMBL/GenBank/DDBJ whole genome shotgun (WGS) entry which is preliminary data.</text>
</comment>
<dbReference type="PIRSF" id="PIRSF031679">
    <property type="entry name" value="Mtase_Alr7345_prd"/>
    <property type="match status" value="1"/>
</dbReference>
<accession>A0A7W9C5R3</accession>